<reference evidence="2" key="2">
    <citation type="journal article" date="2015" name="Data Brief">
        <title>Shoot transcriptome of the giant reed, Arundo donax.</title>
        <authorList>
            <person name="Barrero R.A."/>
            <person name="Guerrero F.D."/>
            <person name="Moolhuijzen P."/>
            <person name="Goolsby J.A."/>
            <person name="Tidwell J."/>
            <person name="Bellgard S.E."/>
            <person name="Bellgard M.I."/>
        </authorList>
    </citation>
    <scope>NUCLEOTIDE SEQUENCE</scope>
    <source>
        <tissue evidence="2">Shoot tissue taken approximately 20 cm above the soil surface</tissue>
    </source>
</reference>
<feature type="compositionally biased region" description="Polar residues" evidence="1">
    <location>
        <begin position="7"/>
        <end position="21"/>
    </location>
</feature>
<accession>A0A0A9BNG3</accession>
<feature type="region of interest" description="Disordered" evidence="1">
    <location>
        <begin position="1"/>
        <end position="21"/>
    </location>
</feature>
<evidence type="ECO:0000256" key="1">
    <source>
        <dbReference type="SAM" id="MobiDB-lite"/>
    </source>
</evidence>
<dbReference type="AlphaFoldDB" id="A0A0A9BNG3"/>
<name>A0A0A9BNG3_ARUDO</name>
<dbReference type="EMBL" id="GBRH01232984">
    <property type="protein sequence ID" value="JAD64911.1"/>
    <property type="molecule type" value="Transcribed_RNA"/>
</dbReference>
<sequence>MKRKNKQQSNRTRSETTLSTK</sequence>
<organism evidence="2">
    <name type="scientific">Arundo donax</name>
    <name type="common">Giant reed</name>
    <name type="synonym">Donax arundinaceus</name>
    <dbReference type="NCBI Taxonomy" id="35708"/>
    <lineage>
        <taxon>Eukaryota</taxon>
        <taxon>Viridiplantae</taxon>
        <taxon>Streptophyta</taxon>
        <taxon>Embryophyta</taxon>
        <taxon>Tracheophyta</taxon>
        <taxon>Spermatophyta</taxon>
        <taxon>Magnoliopsida</taxon>
        <taxon>Liliopsida</taxon>
        <taxon>Poales</taxon>
        <taxon>Poaceae</taxon>
        <taxon>PACMAD clade</taxon>
        <taxon>Arundinoideae</taxon>
        <taxon>Arundineae</taxon>
        <taxon>Arundo</taxon>
    </lineage>
</organism>
<proteinExistence type="predicted"/>
<reference evidence="2" key="1">
    <citation type="submission" date="2014-09" db="EMBL/GenBank/DDBJ databases">
        <authorList>
            <person name="Magalhaes I.L.F."/>
            <person name="Oliveira U."/>
            <person name="Santos F.R."/>
            <person name="Vidigal T.H.D.A."/>
            <person name="Brescovit A.D."/>
            <person name="Santos A.J."/>
        </authorList>
    </citation>
    <scope>NUCLEOTIDE SEQUENCE</scope>
    <source>
        <tissue evidence="2">Shoot tissue taken approximately 20 cm above the soil surface</tissue>
    </source>
</reference>
<evidence type="ECO:0000313" key="2">
    <source>
        <dbReference type="EMBL" id="JAD64911.1"/>
    </source>
</evidence>
<protein>
    <submittedName>
        <fullName evidence="2">Uncharacterized protein</fullName>
    </submittedName>
</protein>